<feature type="transmembrane region" description="Helical" evidence="9">
    <location>
        <begin position="220"/>
        <end position="238"/>
    </location>
</feature>
<dbReference type="SUPFAM" id="SSF81321">
    <property type="entry name" value="Family A G protein-coupled receptor-like"/>
    <property type="match status" value="1"/>
</dbReference>
<dbReference type="PANTHER" id="PTHR24243">
    <property type="entry name" value="G-PROTEIN COUPLED RECEPTOR"/>
    <property type="match status" value="1"/>
</dbReference>
<dbReference type="GO" id="GO:0016020">
    <property type="term" value="C:membrane"/>
    <property type="evidence" value="ECO:0007669"/>
    <property type="project" value="UniProtKB-SubCell"/>
</dbReference>
<keyword evidence="7" id="KW-0675">Receptor</keyword>
<accession>A0ABD1DWA8</accession>
<dbReference type="EMBL" id="JBEHCU010000882">
    <property type="protein sequence ID" value="KAL1404034.1"/>
    <property type="molecule type" value="Genomic_DNA"/>
</dbReference>
<comment type="caution">
    <text evidence="11">The sequence shown here is derived from an EMBL/GenBank/DDBJ whole genome shotgun (WGS) entry which is preliminary data.</text>
</comment>
<dbReference type="Gene3D" id="1.20.1070.10">
    <property type="entry name" value="Rhodopsin 7-helix transmembrane proteins"/>
    <property type="match status" value="1"/>
</dbReference>
<dbReference type="GO" id="GO:0004930">
    <property type="term" value="F:G protein-coupled receptor activity"/>
    <property type="evidence" value="ECO:0007669"/>
    <property type="project" value="UniProtKB-KW"/>
</dbReference>
<feature type="transmembrane region" description="Helical" evidence="9">
    <location>
        <begin position="186"/>
        <end position="214"/>
    </location>
</feature>
<feature type="transmembrane region" description="Helical" evidence="9">
    <location>
        <begin position="20"/>
        <end position="40"/>
    </location>
</feature>
<evidence type="ECO:0000256" key="1">
    <source>
        <dbReference type="ARBA" id="ARBA00004141"/>
    </source>
</evidence>
<comment type="subcellular location">
    <subcellularLocation>
        <location evidence="1">Membrane</location>
        <topology evidence="1">Multi-pass membrane protein</topology>
    </subcellularLocation>
</comment>
<keyword evidence="5" id="KW-0297">G-protein coupled receptor</keyword>
<keyword evidence="4 9" id="KW-1133">Transmembrane helix</keyword>
<feature type="domain" description="G-protein coupled receptors family 1 profile" evidence="10">
    <location>
        <begin position="203"/>
        <end position="248"/>
    </location>
</feature>
<keyword evidence="6 9" id="KW-0472">Membrane</keyword>
<dbReference type="InterPro" id="IPR000276">
    <property type="entry name" value="GPCR_Rhodpsn"/>
</dbReference>
<gene>
    <name evidence="11" type="ORF">pipiens_005476</name>
</gene>
<evidence type="ECO:0000256" key="9">
    <source>
        <dbReference type="SAM" id="Phobius"/>
    </source>
</evidence>
<dbReference type="InterPro" id="IPR017452">
    <property type="entry name" value="GPCR_Rhodpsn_7TM"/>
</dbReference>
<protein>
    <recommendedName>
        <fullName evidence="10">G-protein coupled receptors family 1 profile domain-containing protein</fullName>
    </recommendedName>
</protein>
<proteinExistence type="inferred from homology"/>
<dbReference type="PROSITE" id="PS50262">
    <property type="entry name" value="G_PROTEIN_RECEP_F1_2"/>
    <property type="match status" value="1"/>
</dbReference>
<evidence type="ECO:0000256" key="6">
    <source>
        <dbReference type="ARBA" id="ARBA00023136"/>
    </source>
</evidence>
<evidence type="ECO:0000313" key="12">
    <source>
        <dbReference type="Proteomes" id="UP001562425"/>
    </source>
</evidence>
<keyword evidence="12" id="KW-1185">Reference proteome</keyword>
<keyword evidence="8" id="KW-0807">Transducer</keyword>
<dbReference type="PRINTS" id="PR00237">
    <property type="entry name" value="GPCRRHODOPSN"/>
</dbReference>
<organism evidence="11 12">
    <name type="scientific">Culex pipiens pipiens</name>
    <name type="common">Northern house mosquito</name>
    <dbReference type="NCBI Taxonomy" id="38569"/>
    <lineage>
        <taxon>Eukaryota</taxon>
        <taxon>Metazoa</taxon>
        <taxon>Ecdysozoa</taxon>
        <taxon>Arthropoda</taxon>
        <taxon>Hexapoda</taxon>
        <taxon>Insecta</taxon>
        <taxon>Pterygota</taxon>
        <taxon>Neoptera</taxon>
        <taxon>Endopterygota</taxon>
        <taxon>Diptera</taxon>
        <taxon>Nematocera</taxon>
        <taxon>Culicoidea</taxon>
        <taxon>Culicidae</taxon>
        <taxon>Culicinae</taxon>
        <taxon>Culicini</taxon>
        <taxon>Culex</taxon>
        <taxon>Culex</taxon>
    </lineage>
</organism>
<sequence length="248" mass="26814">MADERANIKTTPQNDYNGTLPLMETTIMFYIFIVAVPGSIANEAKSRPCSDGVNGEDDRVPRWPNATAKVLTALLTTLSSTTPTPTQQLHPVGALWSTSTPASSPPAMAGTPDLAWLALFNYSFVTGTPPGGTNFTGVVHPSQNDSLPYDLLELDRCDPGNAHFECSVQDFLEYARGPQQMPLSTALLVTVLFVGILVTGVIGNLIVCLVIIRHPAMHTATNYYLFSLAVSDLILLLLEKHDNLVMNL</sequence>
<evidence type="ECO:0000256" key="5">
    <source>
        <dbReference type="ARBA" id="ARBA00023040"/>
    </source>
</evidence>
<dbReference type="Proteomes" id="UP001562425">
    <property type="component" value="Unassembled WGS sequence"/>
</dbReference>
<name>A0ABD1DWA8_CULPP</name>
<evidence type="ECO:0000259" key="10">
    <source>
        <dbReference type="PROSITE" id="PS50262"/>
    </source>
</evidence>
<dbReference type="AlphaFoldDB" id="A0ABD1DWA8"/>
<dbReference type="PANTHER" id="PTHR24243:SF107">
    <property type="entry name" value="NEUROPEPTIDES CAPA RECEPTOR"/>
    <property type="match status" value="1"/>
</dbReference>
<keyword evidence="3 9" id="KW-0812">Transmembrane</keyword>
<evidence type="ECO:0000256" key="4">
    <source>
        <dbReference type="ARBA" id="ARBA00022989"/>
    </source>
</evidence>
<evidence type="ECO:0000313" key="11">
    <source>
        <dbReference type="EMBL" id="KAL1404034.1"/>
    </source>
</evidence>
<evidence type="ECO:0000256" key="2">
    <source>
        <dbReference type="ARBA" id="ARBA00010663"/>
    </source>
</evidence>
<comment type="similarity">
    <text evidence="2">Belongs to the G-protein coupled receptor 1 family.</text>
</comment>
<evidence type="ECO:0000256" key="3">
    <source>
        <dbReference type="ARBA" id="ARBA00022692"/>
    </source>
</evidence>
<dbReference type="Pfam" id="PF00001">
    <property type="entry name" value="7tm_1"/>
    <property type="match status" value="1"/>
</dbReference>
<reference evidence="11 12" key="1">
    <citation type="submission" date="2024-05" db="EMBL/GenBank/DDBJ databases">
        <title>Culex pipiens pipiens assembly and annotation.</title>
        <authorList>
            <person name="Alout H."/>
            <person name="Durand T."/>
        </authorList>
    </citation>
    <scope>NUCLEOTIDE SEQUENCE [LARGE SCALE GENOMIC DNA]</scope>
    <source>
        <strain evidence="11">HA-2024</strain>
        <tissue evidence="11">Whole body</tissue>
    </source>
</reference>
<evidence type="ECO:0000256" key="7">
    <source>
        <dbReference type="ARBA" id="ARBA00023170"/>
    </source>
</evidence>
<evidence type="ECO:0000256" key="8">
    <source>
        <dbReference type="ARBA" id="ARBA00023224"/>
    </source>
</evidence>